<dbReference type="Proteomes" id="UP000785679">
    <property type="component" value="Unassembled WGS sequence"/>
</dbReference>
<accession>A0A8J8NGX0</accession>
<dbReference type="AlphaFoldDB" id="A0A8J8NGX0"/>
<dbReference type="EMBL" id="RRYP01016548">
    <property type="protein sequence ID" value="TNV74926.1"/>
    <property type="molecule type" value="Genomic_DNA"/>
</dbReference>
<evidence type="ECO:0000313" key="2">
    <source>
        <dbReference type="Proteomes" id="UP000785679"/>
    </source>
</evidence>
<keyword evidence="2" id="KW-1185">Reference proteome</keyword>
<evidence type="ECO:0000313" key="1">
    <source>
        <dbReference type="EMBL" id="TNV74926.1"/>
    </source>
</evidence>
<proteinExistence type="predicted"/>
<name>A0A8J8NGX0_HALGN</name>
<protein>
    <submittedName>
        <fullName evidence="1">Uncharacterized protein</fullName>
    </submittedName>
</protein>
<organism evidence="1 2">
    <name type="scientific">Halteria grandinella</name>
    <dbReference type="NCBI Taxonomy" id="5974"/>
    <lineage>
        <taxon>Eukaryota</taxon>
        <taxon>Sar</taxon>
        <taxon>Alveolata</taxon>
        <taxon>Ciliophora</taxon>
        <taxon>Intramacronucleata</taxon>
        <taxon>Spirotrichea</taxon>
        <taxon>Stichotrichia</taxon>
        <taxon>Sporadotrichida</taxon>
        <taxon>Halteriidae</taxon>
        <taxon>Halteria</taxon>
    </lineage>
</organism>
<gene>
    <name evidence="1" type="ORF">FGO68_gene16262</name>
</gene>
<comment type="caution">
    <text evidence="1">The sequence shown here is derived from an EMBL/GenBank/DDBJ whole genome shotgun (WGS) entry which is preliminary data.</text>
</comment>
<sequence length="70" mass="8446">MKNFQLIVFKLNLSKAKNPGIPQRSFDFNQMYAYSKFFDSMSCSIYFPFRCFSTYTKKIKKKNTFQIFQI</sequence>
<reference evidence="1" key="1">
    <citation type="submission" date="2019-06" db="EMBL/GenBank/DDBJ databases">
        <authorList>
            <person name="Zheng W."/>
        </authorList>
    </citation>
    <scope>NUCLEOTIDE SEQUENCE</scope>
    <source>
        <strain evidence="1">QDHG01</strain>
    </source>
</reference>